<dbReference type="AlphaFoldDB" id="A0A8B8AB10"/>
<evidence type="ECO:0000313" key="3">
    <source>
        <dbReference type="RefSeq" id="XP_022287089.1"/>
    </source>
</evidence>
<protein>
    <submittedName>
        <fullName evidence="3">Uncharacterized protein LOC111099892 isoform X1</fullName>
    </submittedName>
</protein>
<accession>A0A8B8AB10</accession>
<proteinExistence type="predicted"/>
<dbReference type="Proteomes" id="UP000694844">
    <property type="component" value="Chromosome 6"/>
</dbReference>
<keyword evidence="2" id="KW-1185">Reference proteome</keyword>
<feature type="region of interest" description="Disordered" evidence="1">
    <location>
        <begin position="34"/>
        <end position="99"/>
    </location>
</feature>
<name>A0A8B8AB10_CRAVI</name>
<organism evidence="2 3">
    <name type="scientific">Crassostrea virginica</name>
    <name type="common">Eastern oyster</name>
    <dbReference type="NCBI Taxonomy" id="6565"/>
    <lineage>
        <taxon>Eukaryota</taxon>
        <taxon>Metazoa</taxon>
        <taxon>Spiralia</taxon>
        <taxon>Lophotrochozoa</taxon>
        <taxon>Mollusca</taxon>
        <taxon>Bivalvia</taxon>
        <taxon>Autobranchia</taxon>
        <taxon>Pteriomorphia</taxon>
        <taxon>Ostreida</taxon>
        <taxon>Ostreoidea</taxon>
        <taxon>Ostreidae</taxon>
        <taxon>Crassostrea</taxon>
    </lineage>
</organism>
<feature type="compositionally biased region" description="Polar residues" evidence="1">
    <location>
        <begin position="34"/>
        <end position="66"/>
    </location>
</feature>
<dbReference type="PANTHER" id="PTHR33053">
    <property type="entry name" value="PROTEIN, PUTATIVE-RELATED"/>
    <property type="match status" value="1"/>
</dbReference>
<sequence>MSYLKNWRRYRAEAECMAKSSDDEDVASELEALNSTVTRQENVEETQGINSSTDEVAEYNLNTRDVSSSDKDPISSENDDGSLSSSLEEKDENASQDSSQELEIDLAVWATKNKCTRSALNELLAILRKQGLRLPKDARTLLRTPRTVDVVEKCGGNYFYMGLENGVLKLIHQNVDYFADLEQIQLTFNIDGVPLFKSTNVQLWPILCSVQGFEPFVVSIFCGNHKPNSVEEYLNDFLMELQEMLQNGIQVNEIIKQVEVFAFICDAPARAFVKCIKGHNAYYSCERCVVKGTWNGRVVFNDEITEAPRTDDGFQNSEYENHQVGKSPLIDIGLSCIKLFSLDYMHLVCLGVVKRMLTFLKQGPRECRLSYQQLTIISENLLNLNGKMPREFARQPRSTDYLDRWKATELRQFLLYTGPIVLKSVVSANVYKHFLSLMIAMSILLNSDENVRSTYIGYARDLLFYFVRNAKVVYGETFCSYNVHALCHLADDVENFGSSLNEISAFPFENYLQNLKKCVRKAQNPIAQISKRIKEIEKSNCRRISKRTHLQVGTRKKDSCFMLKNNRIVIIREKREKRNDQKYVCDMISRRSLTNFFTDPCDSSLIDVYFVPSRRVVYHRILVEHLELERKIVYLPCDGGHVLIPIHGIERLCA</sequence>
<dbReference type="PANTHER" id="PTHR33053:SF26">
    <property type="entry name" value="TRANSPOSASE DOMAIN-CONTAINING PROTEIN"/>
    <property type="match status" value="1"/>
</dbReference>
<dbReference type="KEGG" id="cvn:111099892"/>
<evidence type="ECO:0000256" key="1">
    <source>
        <dbReference type="SAM" id="MobiDB-lite"/>
    </source>
</evidence>
<dbReference type="RefSeq" id="XP_022287089.1">
    <property type="nucleotide sequence ID" value="XM_022431381.1"/>
</dbReference>
<reference evidence="3" key="1">
    <citation type="submission" date="2025-08" db="UniProtKB">
        <authorList>
            <consortium name="RefSeq"/>
        </authorList>
    </citation>
    <scope>IDENTIFICATION</scope>
    <source>
        <tissue evidence="3">Whole sample</tissue>
    </source>
</reference>
<gene>
    <name evidence="3" type="primary">LOC111099892</name>
</gene>
<dbReference type="OrthoDB" id="6142472at2759"/>
<dbReference type="GeneID" id="111099892"/>
<evidence type="ECO:0000313" key="2">
    <source>
        <dbReference type="Proteomes" id="UP000694844"/>
    </source>
</evidence>